<accession>A0ABP9AFT0</accession>
<organism evidence="6 7">
    <name type="scientific">Olivibacter ginsenosidimutans</name>
    <dbReference type="NCBI Taxonomy" id="1176537"/>
    <lineage>
        <taxon>Bacteria</taxon>
        <taxon>Pseudomonadati</taxon>
        <taxon>Bacteroidota</taxon>
        <taxon>Sphingobacteriia</taxon>
        <taxon>Sphingobacteriales</taxon>
        <taxon>Sphingobacteriaceae</taxon>
        <taxon>Olivibacter</taxon>
    </lineage>
</organism>
<keyword evidence="7" id="KW-1185">Reference proteome</keyword>
<dbReference type="PROSITE" id="PS51007">
    <property type="entry name" value="CYTC"/>
    <property type="match status" value="1"/>
</dbReference>
<reference evidence="7" key="1">
    <citation type="journal article" date="2019" name="Int. J. Syst. Evol. Microbiol.">
        <title>The Global Catalogue of Microorganisms (GCM) 10K type strain sequencing project: providing services to taxonomists for standard genome sequencing and annotation.</title>
        <authorList>
            <consortium name="The Broad Institute Genomics Platform"/>
            <consortium name="The Broad Institute Genome Sequencing Center for Infectious Disease"/>
            <person name="Wu L."/>
            <person name="Ma J."/>
        </authorList>
    </citation>
    <scope>NUCLEOTIDE SEQUENCE [LARGE SCALE GENOMIC DNA]</scope>
    <source>
        <strain evidence="7">JCM 18200</strain>
    </source>
</reference>
<dbReference type="Gene3D" id="1.10.760.10">
    <property type="entry name" value="Cytochrome c-like domain"/>
    <property type="match status" value="1"/>
</dbReference>
<evidence type="ECO:0000259" key="5">
    <source>
        <dbReference type="PROSITE" id="PS51007"/>
    </source>
</evidence>
<dbReference type="InterPro" id="IPR009056">
    <property type="entry name" value="Cyt_c-like_dom"/>
</dbReference>
<keyword evidence="3 4" id="KW-0408">Iron</keyword>
<dbReference type="SUPFAM" id="SSF46626">
    <property type="entry name" value="Cytochrome c"/>
    <property type="match status" value="1"/>
</dbReference>
<comment type="caution">
    <text evidence="6">The sequence shown here is derived from an EMBL/GenBank/DDBJ whole genome shotgun (WGS) entry which is preliminary data.</text>
</comment>
<evidence type="ECO:0000256" key="3">
    <source>
        <dbReference type="ARBA" id="ARBA00023004"/>
    </source>
</evidence>
<sequence>MKSTFVFYGWCILFVMVVMHACQGKDEIKKAQFFTNGKSLYHKTCENCHGDGGEGLGNLYPPLGDTASIRSKQNRLACMVKYGIHEPLTIDNRLFDTEMPANATLSEQEIAYILTYMGNSFGNELGLITTEEVAQQLKNCRNDK</sequence>
<dbReference type="Proteomes" id="UP001501411">
    <property type="component" value="Unassembled WGS sequence"/>
</dbReference>
<proteinExistence type="predicted"/>
<keyword evidence="1 4" id="KW-0349">Heme</keyword>
<name>A0ABP9AFT0_9SPHI</name>
<protein>
    <recommendedName>
        <fullName evidence="5">Cytochrome c domain-containing protein</fullName>
    </recommendedName>
</protein>
<dbReference type="InterPro" id="IPR051459">
    <property type="entry name" value="Cytochrome_c-type_DH"/>
</dbReference>
<keyword evidence="2 4" id="KW-0479">Metal-binding</keyword>
<dbReference type="EMBL" id="BAABIQ010000002">
    <property type="protein sequence ID" value="GAA4779315.1"/>
    <property type="molecule type" value="Genomic_DNA"/>
</dbReference>
<dbReference type="RefSeq" id="WP_345229875.1">
    <property type="nucleotide sequence ID" value="NZ_BAABIQ010000002.1"/>
</dbReference>
<evidence type="ECO:0000256" key="1">
    <source>
        <dbReference type="ARBA" id="ARBA00022617"/>
    </source>
</evidence>
<dbReference type="PANTHER" id="PTHR35008:SF4">
    <property type="entry name" value="BLL4482 PROTEIN"/>
    <property type="match status" value="1"/>
</dbReference>
<feature type="domain" description="Cytochrome c" evidence="5">
    <location>
        <begin position="32"/>
        <end position="121"/>
    </location>
</feature>
<gene>
    <name evidence="6" type="ORF">GCM10023231_02570</name>
</gene>
<dbReference type="Pfam" id="PF13442">
    <property type="entry name" value="Cytochrome_CBB3"/>
    <property type="match status" value="1"/>
</dbReference>
<dbReference type="PANTHER" id="PTHR35008">
    <property type="entry name" value="BLL4482 PROTEIN-RELATED"/>
    <property type="match status" value="1"/>
</dbReference>
<dbReference type="InterPro" id="IPR036909">
    <property type="entry name" value="Cyt_c-like_dom_sf"/>
</dbReference>
<evidence type="ECO:0000313" key="7">
    <source>
        <dbReference type="Proteomes" id="UP001501411"/>
    </source>
</evidence>
<evidence type="ECO:0000256" key="2">
    <source>
        <dbReference type="ARBA" id="ARBA00022723"/>
    </source>
</evidence>
<evidence type="ECO:0000313" key="6">
    <source>
        <dbReference type="EMBL" id="GAA4779315.1"/>
    </source>
</evidence>
<evidence type="ECO:0000256" key="4">
    <source>
        <dbReference type="PROSITE-ProRule" id="PRU00433"/>
    </source>
</evidence>